<sequence>MKKAVLSLLAVSMLAGCATGDTPDAKKANARKDTQAALHAIYNDHKGAKSAVNKAYSHLVCTGSDSYIFAASSGGGICTYHKGGATEYYRFASLGAGLGIGFKKVAFLYAFHDKAAMKRFETSGWDAGAKADATVRADDQGDQAAANASFDVDGVKIYQSAIWGAAAQATVQGYKFWETDFTEDFVSMPE</sequence>
<name>A0A1T4VP06_9GAMM</name>
<dbReference type="PROSITE" id="PS51257">
    <property type="entry name" value="PROKAR_LIPOPROTEIN"/>
    <property type="match status" value="1"/>
</dbReference>
<evidence type="ECO:0000313" key="3">
    <source>
        <dbReference type="Proteomes" id="UP000190162"/>
    </source>
</evidence>
<dbReference type="Proteomes" id="UP000190162">
    <property type="component" value="Unassembled WGS sequence"/>
</dbReference>
<organism evidence="2 3">
    <name type="scientific">Enterovibrio nigricans DSM 22720</name>
    <dbReference type="NCBI Taxonomy" id="1121868"/>
    <lineage>
        <taxon>Bacteria</taxon>
        <taxon>Pseudomonadati</taxon>
        <taxon>Pseudomonadota</taxon>
        <taxon>Gammaproteobacteria</taxon>
        <taxon>Vibrionales</taxon>
        <taxon>Vibrionaceae</taxon>
        <taxon>Enterovibrio</taxon>
    </lineage>
</organism>
<dbReference type="OrthoDB" id="117166at2"/>
<evidence type="ECO:0000256" key="1">
    <source>
        <dbReference type="SAM" id="SignalP"/>
    </source>
</evidence>
<keyword evidence="3" id="KW-1185">Reference proteome</keyword>
<evidence type="ECO:0008006" key="4">
    <source>
        <dbReference type="Google" id="ProtNLM"/>
    </source>
</evidence>
<feature type="signal peptide" evidence="1">
    <location>
        <begin position="1"/>
        <end position="20"/>
    </location>
</feature>
<keyword evidence="1" id="KW-0732">Signal</keyword>
<dbReference type="AlphaFoldDB" id="A0A1T4VP06"/>
<accession>A0A1T4VP06</accession>
<protein>
    <recommendedName>
        <fullName evidence="4">Lipid-binding SYLF domain-containing protein</fullName>
    </recommendedName>
</protein>
<dbReference type="RefSeq" id="WP_078754252.1">
    <property type="nucleotide sequence ID" value="NZ_FUXU01000088.1"/>
</dbReference>
<dbReference type="EMBL" id="FUXU01000088">
    <property type="protein sequence ID" value="SKA66667.1"/>
    <property type="molecule type" value="Genomic_DNA"/>
</dbReference>
<reference evidence="3" key="1">
    <citation type="submission" date="2017-02" db="EMBL/GenBank/DDBJ databases">
        <authorList>
            <person name="Varghese N."/>
            <person name="Submissions S."/>
        </authorList>
    </citation>
    <scope>NUCLEOTIDE SEQUENCE [LARGE SCALE GENOMIC DNA]</scope>
    <source>
        <strain evidence="3">DSM 22720</strain>
    </source>
</reference>
<proteinExistence type="predicted"/>
<evidence type="ECO:0000313" key="2">
    <source>
        <dbReference type="EMBL" id="SKA66667.1"/>
    </source>
</evidence>
<gene>
    <name evidence="2" type="ORF">SAMN02745132_04129</name>
</gene>
<feature type="chain" id="PRO_5012865990" description="Lipid-binding SYLF domain-containing protein" evidence="1">
    <location>
        <begin position="21"/>
        <end position="190"/>
    </location>
</feature>